<organism evidence="7 8">
    <name type="scientific">Trichomalopsis sarcophagae</name>
    <dbReference type="NCBI Taxonomy" id="543379"/>
    <lineage>
        <taxon>Eukaryota</taxon>
        <taxon>Metazoa</taxon>
        <taxon>Ecdysozoa</taxon>
        <taxon>Arthropoda</taxon>
        <taxon>Hexapoda</taxon>
        <taxon>Insecta</taxon>
        <taxon>Pterygota</taxon>
        <taxon>Neoptera</taxon>
        <taxon>Endopterygota</taxon>
        <taxon>Hymenoptera</taxon>
        <taxon>Apocrita</taxon>
        <taxon>Proctotrupomorpha</taxon>
        <taxon>Chalcidoidea</taxon>
        <taxon>Pteromalidae</taxon>
        <taxon>Pteromalinae</taxon>
        <taxon>Trichomalopsis</taxon>
    </lineage>
</organism>
<evidence type="ECO:0000256" key="4">
    <source>
        <dbReference type="ARBA" id="ARBA00022918"/>
    </source>
</evidence>
<dbReference type="OrthoDB" id="430238at2759"/>
<feature type="region of interest" description="Disordered" evidence="5">
    <location>
        <begin position="512"/>
        <end position="550"/>
    </location>
</feature>
<proteinExistence type="predicted"/>
<dbReference type="GO" id="GO:0004519">
    <property type="term" value="F:endonuclease activity"/>
    <property type="evidence" value="ECO:0007669"/>
    <property type="project" value="UniProtKB-KW"/>
</dbReference>
<dbReference type="EMBL" id="NNAY01005823">
    <property type="protein sequence ID" value="OXU16546.1"/>
    <property type="molecule type" value="Genomic_DNA"/>
</dbReference>
<keyword evidence="1" id="KW-0808">Transferase</keyword>
<comment type="caution">
    <text evidence="7">The sequence shown here is derived from an EMBL/GenBank/DDBJ whole genome shotgun (WGS) entry which is preliminary data.</text>
</comment>
<feature type="compositionally biased region" description="Basic and acidic residues" evidence="5">
    <location>
        <begin position="304"/>
        <end position="316"/>
    </location>
</feature>
<feature type="compositionally biased region" description="Polar residues" evidence="5">
    <location>
        <begin position="443"/>
        <end position="452"/>
    </location>
</feature>
<feature type="compositionally biased region" description="Basic and acidic residues" evidence="5">
    <location>
        <begin position="619"/>
        <end position="630"/>
    </location>
</feature>
<keyword evidence="3" id="KW-0378">Hydrolase</keyword>
<evidence type="ECO:0000256" key="2">
    <source>
        <dbReference type="ARBA" id="ARBA00022722"/>
    </source>
</evidence>
<dbReference type="CDD" id="cd09274">
    <property type="entry name" value="RNase_HI_RT_Ty3"/>
    <property type="match status" value="1"/>
</dbReference>
<evidence type="ECO:0000313" key="8">
    <source>
        <dbReference type="Proteomes" id="UP000215335"/>
    </source>
</evidence>
<evidence type="ECO:0000313" key="7">
    <source>
        <dbReference type="EMBL" id="OXU16546.1"/>
    </source>
</evidence>
<dbReference type="FunFam" id="3.10.20.370:FF:000001">
    <property type="entry name" value="Retrovirus-related Pol polyprotein from transposon 17.6-like protein"/>
    <property type="match status" value="1"/>
</dbReference>
<dbReference type="InterPro" id="IPR043128">
    <property type="entry name" value="Rev_trsase/Diguanyl_cyclase"/>
</dbReference>
<keyword evidence="4" id="KW-0695">RNA-directed DNA polymerase</keyword>
<dbReference type="GO" id="GO:0003964">
    <property type="term" value="F:RNA-directed DNA polymerase activity"/>
    <property type="evidence" value="ECO:0007669"/>
    <property type="project" value="UniProtKB-KW"/>
</dbReference>
<feature type="region of interest" description="Disordered" evidence="5">
    <location>
        <begin position="291"/>
        <end position="347"/>
    </location>
</feature>
<evidence type="ECO:0000256" key="3">
    <source>
        <dbReference type="ARBA" id="ARBA00022759"/>
    </source>
</evidence>
<dbReference type="SUPFAM" id="SSF56672">
    <property type="entry name" value="DNA/RNA polymerases"/>
    <property type="match status" value="1"/>
</dbReference>
<feature type="domain" description="Reverse transcriptase/retrotransposon-derived protein RNase H-like" evidence="6">
    <location>
        <begin position="171"/>
        <end position="269"/>
    </location>
</feature>
<sequence>MEDEPVRIKYKRGLTEQEEELFNQLQKLLDARVIRRSNSLFCSPCRIVPKKPGPDGEKIFRLVIDYRKLNAKTIKDASMLSLQGVEMYVFSRQYRDLCKYPRITQKKIYKVFDRLSDAGLCLQIDKCQFLTPEITYFGHIIDCYGRCCIEDFVDKARPLNSLLQKNKKWEWTPKVKKSFKVLKQALCEVPVLVSVDMEKPLLLTTDASDGALGAVLSQGKPGENHPIAYMSRSLNKAEKNYSTTEKECLAMVEAIDYFRHYLYGRHFTVYGDHEPLTWMDSLKDPLGRIEVETSQTIRKKTDKKKNEPKPNSRKDAPPIPAGMEVGQANLDKSTIAKRLKQRRKDTVKTVAFSDPEATEFSSASEQQTTDVTLTKENNYVSSNAPPIPLRKRSILPSLIRNDLKSDSNINLEEALNSGKSLGESEVKEVLQDNPIRNAKSALPVQTKSTKSILKTPMKDSSSSSSEGELMNPQLHSTMRRSVQGQKDSEEESEEETFVFQNLSEKLIEENERLEQADNMDSQKPVDDGARSVSMPDNRPAKTDTNKQCPATAPLLVPSSTVREWMMEHAQKYASPIRAKSPLKNTNAWSTAWHGELTEVPSWKNLSTIEQEKSEEESEKETFVHQNLPEK</sequence>
<feature type="compositionally biased region" description="Basic residues" evidence="5">
    <location>
        <begin position="335"/>
        <end position="345"/>
    </location>
</feature>
<keyword evidence="3" id="KW-0255">Endonuclease</keyword>
<accession>A0A232EDV3</accession>
<keyword evidence="8" id="KW-1185">Reference proteome</keyword>
<dbReference type="PANTHER" id="PTHR33064">
    <property type="entry name" value="POL PROTEIN"/>
    <property type="match status" value="1"/>
</dbReference>
<dbReference type="Proteomes" id="UP000215335">
    <property type="component" value="Unassembled WGS sequence"/>
</dbReference>
<keyword evidence="1" id="KW-0548">Nucleotidyltransferase</keyword>
<dbReference type="Gene3D" id="3.10.10.10">
    <property type="entry name" value="HIV Type 1 Reverse Transcriptase, subunit A, domain 1"/>
    <property type="match status" value="1"/>
</dbReference>
<feature type="compositionally biased region" description="Polar residues" evidence="5">
    <location>
        <begin position="473"/>
        <end position="485"/>
    </location>
</feature>
<name>A0A232EDV3_9HYME</name>
<dbReference type="STRING" id="543379.A0A232EDV3"/>
<evidence type="ECO:0000259" key="6">
    <source>
        <dbReference type="Pfam" id="PF17919"/>
    </source>
</evidence>
<dbReference type="AlphaFoldDB" id="A0A232EDV3"/>
<dbReference type="Gene3D" id="3.10.20.370">
    <property type="match status" value="1"/>
</dbReference>
<dbReference type="PANTHER" id="PTHR33064:SF29">
    <property type="entry name" value="PEPTIDASE A2 DOMAIN-CONTAINING PROTEIN-RELATED"/>
    <property type="match status" value="1"/>
</dbReference>
<protein>
    <recommendedName>
        <fullName evidence="6">Reverse transcriptase/retrotransposon-derived protein RNase H-like domain-containing protein</fullName>
    </recommendedName>
</protein>
<evidence type="ECO:0000256" key="5">
    <source>
        <dbReference type="SAM" id="MobiDB-lite"/>
    </source>
</evidence>
<feature type="region of interest" description="Disordered" evidence="5">
    <location>
        <begin position="608"/>
        <end position="630"/>
    </location>
</feature>
<dbReference type="InterPro" id="IPR051320">
    <property type="entry name" value="Viral_Replic_Matur_Polypro"/>
</dbReference>
<keyword evidence="2" id="KW-0540">Nuclease</keyword>
<feature type="region of interest" description="Disordered" evidence="5">
    <location>
        <begin position="432"/>
        <end position="496"/>
    </location>
</feature>
<reference evidence="7 8" key="1">
    <citation type="journal article" date="2017" name="Curr. Biol.">
        <title>The Evolution of Venom by Co-option of Single-Copy Genes.</title>
        <authorList>
            <person name="Martinson E.O."/>
            <person name="Mrinalini"/>
            <person name="Kelkar Y.D."/>
            <person name="Chang C.H."/>
            <person name="Werren J.H."/>
        </authorList>
    </citation>
    <scope>NUCLEOTIDE SEQUENCE [LARGE SCALE GENOMIC DNA]</scope>
    <source>
        <strain evidence="7 8">Alberta</strain>
        <tissue evidence="7">Whole body</tissue>
    </source>
</reference>
<gene>
    <name evidence="7" type="ORF">TSAR_007830</name>
</gene>
<dbReference type="InterPro" id="IPR041577">
    <property type="entry name" value="RT_RNaseH_2"/>
</dbReference>
<dbReference type="InterPro" id="IPR043502">
    <property type="entry name" value="DNA/RNA_pol_sf"/>
</dbReference>
<evidence type="ECO:0000256" key="1">
    <source>
        <dbReference type="ARBA" id="ARBA00022695"/>
    </source>
</evidence>
<dbReference type="Pfam" id="PF17919">
    <property type="entry name" value="RT_RNaseH_2"/>
    <property type="match status" value="1"/>
</dbReference>
<dbReference type="Gene3D" id="3.30.70.270">
    <property type="match status" value="2"/>
</dbReference>